<dbReference type="GO" id="GO:0046872">
    <property type="term" value="F:metal ion binding"/>
    <property type="evidence" value="ECO:0007669"/>
    <property type="project" value="UniProtKB-KW"/>
</dbReference>
<feature type="site" description="Transition state stabilizer" evidence="7">
    <location>
        <position position="158"/>
    </location>
</feature>
<feature type="active site" description="Proton acceptor" evidence="5">
    <location>
        <position position="259"/>
    </location>
</feature>
<dbReference type="GO" id="GO:0006281">
    <property type="term" value="P:DNA repair"/>
    <property type="evidence" value="ECO:0007669"/>
    <property type="project" value="InterPro"/>
</dbReference>
<dbReference type="GO" id="GO:0008311">
    <property type="term" value="F:double-stranded DNA 3'-5' DNA exonuclease activity"/>
    <property type="evidence" value="ECO:0007669"/>
    <property type="project" value="InterPro"/>
</dbReference>
<dbReference type="InterPro" id="IPR004808">
    <property type="entry name" value="AP_endonuc_1"/>
</dbReference>
<sequence>MRIATFNVNGIRAAHRRGFRNWLAEADADVVALQEVRAPAELVPAEAIDGYHWAYEQGTLPGRNGVAIMSRTEPSAVRRGFGNREFDTEGRYLEVDLPGLTVASLYLPKGGTLFEDEKSATRFHRKQRFLKSFARHLTRSRRQAANAGREFLVMGDFNIAHTELDLKNYKTNKKSEGFLPEERDWFGSVLSPRTLVDVVRGLHPEVPGPYSWWSWRGQSWTNDAGWRIDYHLASPGLAARAVSGGTMRADSYEARISDHAPVLVEYADPTLIE</sequence>
<evidence type="ECO:0000256" key="2">
    <source>
        <dbReference type="ARBA" id="ARBA00022723"/>
    </source>
</evidence>
<evidence type="ECO:0000256" key="4">
    <source>
        <dbReference type="ARBA" id="ARBA00022842"/>
    </source>
</evidence>
<dbReference type="InterPro" id="IPR036691">
    <property type="entry name" value="Endo/exonu/phosph_ase_sf"/>
</dbReference>
<feature type="binding site" evidence="6">
    <location>
        <position position="158"/>
    </location>
    <ligand>
        <name>Mg(2+)</name>
        <dbReference type="ChEBI" id="CHEBI:18420"/>
        <label>1</label>
    </ligand>
</feature>
<feature type="binding site" evidence="6">
    <location>
        <position position="7"/>
    </location>
    <ligand>
        <name>Mg(2+)</name>
        <dbReference type="ChEBI" id="CHEBI:18420"/>
        <label>1</label>
    </ligand>
</feature>
<evidence type="ECO:0000313" key="9">
    <source>
        <dbReference type="EMBL" id="OYO13272.1"/>
    </source>
</evidence>
<evidence type="ECO:0000256" key="7">
    <source>
        <dbReference type="PIRSR" id="PIRSR604808-3"/>
    </source>
</evidence>
<dbReference type="Proteomes" id="UP000215896">
    <property type="component" value="Unassembled WGS sequence"/>
</dbReference>
<keyword evidence="6" id="KW-0464">Manganese</keyword>
<evidence type="ECO:0000256" key="5">
    <source>
        <dbReference type="PIRSR" id="PIRSR604808-1"/>
    </source>
</evidence>
<proteinExistence type="inferred from homology"/>
<dbReference type="PROSITE" id="PS51435">
    <property type="entry name" value="AP_NUCLEASE_F1_4"/>
    <property type="match status" value="1"/>
</dbReference>
<feature type="site" description="Interaction with DNA substrate" evidence="7">
    <location>
        <position position="259"/>
    </location>
</feature>
<feature type="active site" evidence="5">
    <location>
        <position position="106"/>
    </location>
</feature>
<dbReference type="EMBL" id="NMVO01000013">
    <property type="protein sequence ID" value="OYO13272.1"/>
    <property type="molecule type" value="Genomic_DNA"/>
</dbReference>
<evidence type="ECO:0000256" key="1">
    <source>
        <dbReference type="ARBA" id="ARBA00007092"/>
    </source>
</evidence>
<reference evidence="9 10" key="1">
    <citation type="submission" date="2017-07" db="EMBL/GenBank/DDBJ databases">
        <title>Draft whole genome sequences of clinical Proprionibacteriaceae strains.</title>
        <authorList>
            <person name="Bernier A.-M."/>
            <person name="Bernard K."/>
            <person name="Domingo M.-C."/>
        </authorList>
    </citation>
    <scope>NUCLEOTIDE SEQUENCE [LARGE SCALE GENOMIC DNA]</scope>
    <source>
        <strain evidence="9 10">NML 030167</strain>
    </source>
</reference>
<evidence type="ECO:0000259" key="8">
    <source>
        <dbReference type="Pfam" id="PF03372"/>
    </source>
</evidence>
<dbReference type="InterPro" id="IPR005135">
    <property type="entry name" value="Endo/exonuclease/phosphatase"/>
</dbReference>
<evidence type="ECO:0000256" key="6">
    <source>
        <dbReference type="PIRSR" id="PIRSR604808-2"/>
    </source>
</evidence>
<feature type="binding site" evidence="6">
    <location>
        <position position="35"/>
    </location>
    <ligand>
        <name>Mg(2+)</name>
        <dbReference type="ChEBI" id="CHEBI:18420"/>
        <label>1</label>
    </ligand>
</feature>
<feature type="binding site" evidence="6">
    <location>
        <position position="259"/>
    </location>
    <ligand>
        <name>Mg(2+)</name>
        <dbReference type="ChEBI" id="CHEBI:18420"/>
        <label>1</label>
    </ligand>
</feature>
<dbReference type="Pfam" id="PF03372">
    <property type="entry name" value="Exo_endo_phos"/>
    <property type="match status" value="1"/>
</dbReference>
<accession>A0A255GCT8</accession>
<feature type="active site" description="Proton donor/acceptor" evidence="5">
    <location>
        <position position="156"/>
    </location>
</feature>
<dbReference type="OrthoDB" id="9803914at2"/>
<comment type="caution">
    <text evidence="9">The sequence shown here is derived from an EMBL/GenBank/DDBJ whole genome shotgun (WGS) entry which is preliminary data.</text>
</comment>
<dbReference type="RefSeq" id="WP_094405534.1">
    <property type="nucleotide sequence ID" value="NZ_NMVM01000002.1"/>
</dbReference>
<dbReference type="SUPFAM" id="SSF56219">
    <property type="entry name" value="DNase I-like"/>
    <property type="match status" value="1"/>
</dbReference>
<evidence type="ECO:0000256" key="3">
    <source>
        <dbReference type="ARBA" id="ARBA00022801"/>
    </source>
</evidence>
<feature type="site" description="Important for catalytic activity" evidence="7">
    <location>
        <position position="229"/>
    </location>
</feature>
<dbReference type="PANTHER" id="PTHR43250">
    <property type="entry name" value="EXODEOXYRIBONUCLEASE III"/>
    <property type="match status" value="1"/>
</dbReference>
<dbReference type="InterPro" id="IPR037493">
    <property type="entry name" value="ExoIII-like"/>
</dbReference>
<feature type="domain" description="Endonuclease/exonuclease/phosphatase" evidence="8">
    <location>
        <begin position="4"/>
        <end position="259"/>
    </location>
</feature>
<keyword evidence="2 6" id="KW-0479">Metal-binding</keyword>
<gene>
    <name evidence="9" type="primary">xth</name>
    <name evidence="9" type="ORF">CGZ94_09745</name>
</gene>
<comment type="cofactor">
    <cofactor evidence="6">
        <name>Mg(2+)</name>
        <dbReference type="ChEBI" id="CHEBI:18420"/>
    </cofactor>
    <cofactor evidence="6">
        <name>Mn(2+)</name>
        <dbReference type="ChEBI" id="CHEBI:29035"/>
    </cofactor>
    <text evidence="6">Probably binds two magnesium or manganese ions per subunit.</text>
</comment>
<dbReference type="NCBIfam" id="TIGR00195">
    <property type="entry name" value="exoDNase_III"/>
    <property type="match status" value="1"/>
</dbReference>
<name>A0A255GCT8_9ACTN</name>
<feature type="binding site" evidence="6">
    <location>
        <position position="156"/>
    </location>
    <ligand>
        <name>Mg(2+)</name>
        <dbReference type="ChEBI" id="CHEBI:18420"/>
        <label>1</label>
    </ligand>
</feature>
<dbReference type="AlphaFoldDB" id="A0A255GCT8"/>
<dbReference type="NCBIfam" id="TIGR00633">
    <property type="entry name" value="xth"/>
    <property type="match status" value="1"/>
</dbReference>
<organism evidence="9 10">
    <name type="scientific">Enemella evansiae</name>
    <dbReference type="NCBI Taxonomy" id="2016499"/>
    <lineage>
        <taxon>Bacteria</taxon>
        <taxon>Bacillati</taxon>
        <taxon>Actinomycetota</taxon>
        <taxon>Actinomycetes</taxon>
        <taxon>Propionibacteriales</taxon>
        <taxon>Propionibacteriaceae</taxon>
        <taxon>Enemella</taxon>
    </lineage>
</organism>
<comment type="similarity">
    <text evidence="1">Belongs to the DNA repair enzymes AP/ExoA family.</text>
</comment>
<keyword evidence="10" id="KW-1185">Reference proteome</keyword>
<evidence type="ECO:0000313" key="10">
    <source>
        <dbReference type="Proteomes" id="UP000215896"/>
    </source>
</evidence>
<protein>
    <submittedName>
        <fullName evidence="9">Exodeoxyribonuclease III</fullName>
    </submittedName>
</protein>
<dbReference type="Gene3D" id="3.60.10.10">
    <property type="entry name" value="Endonuclease/exonuclease/phosphatase"/>
    <property type="match status" value="1"/>
</dbReference>
<keyword evidence="4 6" id="KW-0460">Magnesium</keyword>
<dbReference type="PANTHER" id="PTHR43250:SF2">
    <property type="entry name" value="EXODEOXYRIBONUCLEASE III"/>
    <property type="match status" value="1"/>
</dbReference>
<feature type="binding site" evidence="6">
    <location>
        <position position="258"/>
    </location>
    <ligand>
        <name>Mg(2+)</name>
        <dbReference type="ChEBI" id="CHEBI:18420"/>
        <label>1</label>
    </ligand>
</feature>
<keyword evidence="3" id="KW-0378">Hydrolase</keyword>